<reference evidence="1" key="1">
    <citation type="submission" date="2021-06" db="EMBL/GenBank/DDBJ databases">
        <authorList>
            <person name="Kallberg Y."/>
            <person name="Tangrot J."/>
            <person name="Rosling A."/>
        </authorList>
    </citation>
    <scope>NUCLEOTIDE SEQUENCE</scope>
    <source>
        <strain evidence="1">CL356</strain>
    </source>
</reference>
<evidence type="ECO:0000313" key="2">
    <source>
        <dbReference type="Proteomes" id="UP000789525"/>
    </source>
</evidence>
<gene>
    <name evidence="1" type="ORF">ACOLOM_LOCUS14287</name>
</gene>
<dbReference type="EMBL" id="CAJVPT010071081">
    <property type="protein sequence ID" value="CAG8780205.1"/>
    <property type="molecule type" value="Genomic_DNA"/>
</dbReference>
<organism evidence="1 2">
    <name type="scientific">Acaulospora colombiana</name>
    <dbReference type="NCBI Taxonomy" id="27376"/>
    <lineage>
        <taxon>Eukaryota</taxon>
        <taxon>Fungi</taxon>
        <taxon>Fungi incertae sedis</taxon>
        <taxon>Mucoromycota</taxon>
        <taxon>Glomeromycotina</taxon>
        <taxon>Glomeromycetes</taxon>
        <taxon>Diversisporales</taxon>
        <taxon>Acaulosporaceae</taxon>
        <taxon>Acaulospora</taxon>
    </lineage>
</organism>
<keyword evidence="2" id="KW-1185">Reference proteome</keyword>
<proteinExistence type="predicted"/>
<protein>
    <submittedName>
        <fullName evidence="1">9735_t:CDS:1</fullName>
    </submittedName>
</protein>
<dbReference type="Proteomes" id="UP000789525">
    <property type="component" value="Unassembled WGS sequence"/>
</dbReference>
<feature type="non-terminal residue" evidence="1">
    <location>
        <position position="1"/>
    </location>
</feature>
<feature type="non-terminal residue" evidence="1">
    <location>
        <position position="124"/>
    </location>
</feature>
<comment type="caution">
    <text evidence="1">The sequence shown here is derived from an EMBL/GenBank/DDBJ whole genome shotgun (WGS) entry which is preliminary data.</text>
</comment>
<evidence type="ECO:0000313" key="1">
    <source>
        <dbReference type="EMBL" id="CAG8780205.1"/>
    </source>
</evidence>
<name>A0ACA9R820_9GLOM</name>
<sequence length="124" mass="13205">APLLRYHALEALAKGLCSAGRALTDQMVKDLHKNMRAALLDRALPVQRAACSVLSSLFPKSITKASDSGRAPSTAVLALSDIDGLMTQIMKSLENPEGDKLTRLSLAQLTAHILSSTQIPRAVT</sequence>
<accession>A0ACA9R820</accession>